<dbReference type="Proteomes" id="UP000276864">
    <property type="component" value="Unassembled WGS sequence"/>
</dbReference>
<reference evidence="4 5" key="1">
    <citation type="journal article" date="2018" name="BMC Genomics">
        <title>Genomic evidence for intraspecific hybridization in a clonal and extremely halotolerant yeast.</title>
        <authorList>
            <person name="Gostincar C."/>
            <person name="Stajich J.E."/>
            <person name="Zupancic J."/>
            <person name="Zalar P."/>
            <person name="Gunde-Cimerman N."/>
        </authorList>
    </citation>
    <scope>NUCLEOTIDE SEQUENCE [LARGE SCALE GENOMIC DNA]</scope>
    <source>
        <strain evidence="3 5">EXF-6651</strain>
        <strain evidence="2 4">EXF-6669</strain>
    </source>
</reference>
<dbReference type="AlphaFoldDB" id="A0A3M6Y6Z2"/>
<evidence type="ECO:0000313" key="3">
    <source>
        <dbReference type="EMBL" id="RMY19581.1"/>
    </source>
</evidence>
<evidence type="ECO:0000256" key="1">
    <source>
        <dbReference type="SAM" id="MobiDB-lite"/>
    </source>
</evidence>
<feature type="region of interest" description="Disordered" evidence="1">
    <location>
        <begin position="1"/>
        <end position="34"/>
    </location>
</feature>
<dbReference type="EMBL" id="QWIL01001890">
    <property type="protein sequence ID" value="RMX98678.1"/>
    <property type="molecule type" value="Genomic_DNA"/>
</dbReference>
<dbReference type="OrthoDB" id="3896165at2759"/>
<feature type="compositionally biased region" description="Polar residues" evidence="1">
    <location>
        <begin position="1"/>
        <end position="18"/>
    </location>
</feature>
<organism evidence="2 4">
    <name type="scientific">Hortaea werneckii</name>
    <name type="common">Black yeast</name>
    <name type="synonym">Cladosporium werneckii</name>
    <dbReference type="NCBI Taxonomy" id="91943"/>
    <lineage>
        <taxon>Eukaryota</taxon>
        <taxon>Fungi</taxon>
        <taxon>Dikarya</taxon>
        <taxon>Ascomycota</taxon>
        <taxon>Pezizomycotina</taxon>
        <taxon>Dothideomycetes</taxon>
        <taxon>Dothideomycetidae</taxon>
        <taxon>Mycosphaerellales</taxon>
        <taxon>Teratosphaeriaceae</taxon>
        <taxon>Hortaea</taxon>
    </lineage>
</organism>
<evidence type="ECO:0000313" key="4">
    <source>
        <dbReference type="Proteomes" id="UP000271337"/>
    </source>
</evidence>
<accession>A0A3M6Y6Z2</accession>
<dbReference type="EMBL" id="QWIM01001940">
    <property type="protein sequence ID" value="RMY19581.1"/>
    <property type="molecule type" value="Genomic_DNA"/>
</dbReference>
<proteinExistence type="predicted"/>
<evidence type="ECO:0000313" key="2">
    <source>
        <dbReference type="EMBL" id="RMX98678.1"/>
    </source>
</evidence>
<gene>
    <name evidence="3" type="ORF">D0866_12779</name>
    <name evidence="2" type="ORF">D0867_12357</name>
</gene>
<name>A0A3M6Y6Z2_HORWE</name>
<dbReference type="Proteomes" id="UP000271337">
    <property type="component" value="Unassembled WGS sequence"/>
</dbReference>
<evidence type="ECO:0000313" key="5">
    <source>
        <dbReference type="Proteomes" id="UP000276864"/>
    </source>
</evidence>
<protein>
    <submittedName>
        <fullName evidence="2">Uncharacterized protein</fullName>
    </submittedName>
</protein>
<comment type="caution">
    <text evidence="2">The sequence shown here is derived from an EMBL/GenBank/DDBJ whole genome shotgun (WGS) entry which is preliminary data.</text>
</comment>
<sequence>MSCHDNSFNVGRSASRSIKNGRFPASQADPDDMRRLPFPWMTLCLTSGPIHRRIIKESDVLGIRLLFSKLAIQFGHLPHVLLSSEMPAPHLGHDE</sequence>